<dbReference type="InterPro" id="IPR037873">
    <property type="entry name" value="BamE-like"/>
</dbReference>
<dbReference type="EMBL" id="SHKM01000002">
    <property type="protein sequence ID" value="RZT76046.1"/>
    <property type="molecule type" value="Genomic_DNA"/>
</dbReference>
<dbReference type="PROSITE" id="PS51257">
    <property type="entry name" value="PROKAR_LIPOPROTEIN"/>
    <property type="match status" value="1"/>
</dbReference>
<evidence type="ECO:0000256" key="1">
    <source>
        <dbReference type="ARBA" id="ARBA00022729"/>
    </source>
</evidence>
<keyword evidence="1 2" id="KW-0732">Signal</keyword>
<dbReference type="RefSeq" id="WP_014236357.1">
    <property type="nucleotide sequence ID" value="NZ_SHKM01000002.1"/>
</dbReference>
<proteinExistence type="predicted"/>
<name>A0ABY0ILI7_9RHOO</name>
<feature type="signal peptide" evidence="2">
    <location>
        <begin position="1"/>
        <end position="19"/>
    </location>
</feature>
<protein>
    <recommendedName>
        <fullName evidence="5">Lipoprotein</fullName>
    </recommendedName>
</protein>
<comment type="caution">
    <text evidence="3">The sequence shown here is derived from an EMBL/GenBank/DDBJ whole genome shotgun (WGS) entry which is preliminary data.</text>
</comment>
<keyword evidence="4" id="KW-1185">Reference proteome</keyword>
<evidence type="ECO:0008006" key="5">
    <source>
        <dbReference type="Google" id="ProtNLM"/>
    </source>
</evidence>
<organism evidence="3 4">
    <name type="scientific">Azospira oryzae</name>
    <dbReference type="NCBI Taxonomy" id="146939"/>
    <lineage>
        <taxon>Bacteria</taxon>
        <taxon>Pseudomonadati</taxon>
        <taxon>Pseudomonadota</taxon>
        <taxon>Betaproteobacteria</taxon>
        <taxon>Rhodocyclales</taxon>
        <taxon>Rhodocyclaceae</taxon>
        <taxon>Azospira</taxon>
    </lineage>
</organism>
<evidence type="ECO:0000313" key="3">
    <source>
        <dbReference type="EMBL" id="RZT76046.1"/>
    </source>
</evidence>
<evidence type="ECO:0000313" key="4">
    <source>
        <dbReference type="Proteomes" id="UP000292136"/>
    </source>
</evidence>
<gene>
    <name evidence="3" type="ORF">EV678_1914</name>
</gene>
<evidence type="ECO:0000256" key="2">
    <source>
        <dbReference type="SAM" id="SignalP"/>
    </source>
</evidence>
<sequence length="84" mass="8985">MNCKPLLAVALALALAACSKVTLENYGKLKMGQKYEEVTAIIGEPSHCDETLGVRSCAWGSEQQGITVNFFGGQVVLLSARNLK</sequence>
<reference evidence="3 4" key="1">
    <citation type="submission" date="2019-02" db="EMBL/GenBank/DDBJ databases">
        <title>Genomic Encyclopedia of Type Strains, Phase IV (KMG-IV): sequencing the most valuable type-strain genomes for metagenomic binning, comparative biology and taxonomic classification.</title>
        <authorList>
            <person name="Goeker M."/>
        </authorList>
    </citation>
    <scope>NUCLEOTIDE SEQUENCE [LARGE SCALE GENOMIC DNA]</scope>
    <source>
        <strain evidence="3 4">DSM 21223</strain>
    </source>
</reference>
<dbReference type="Gene3D" id="3.30.1450.10">
    <property type="match status" value="1"/>
</dbReference>
<feature type="chain" id="PRO_5046642033" description="Lipoprotein" evidence="2">
    <location>
        <begin position="20"/>
        <end position="84"/>
    </location>
</feature>
<dbReference type="Proteomes" id="UP000292136">
    <property type="component" value="Unassembled WGS sequence"/>
</dbReference>
<accession>A0ABY0ILI7</accession>